<protein>
    <submittedName>
        <fullName evidence="2">Uncharacterized protein</fullName>
    </submittedName>
</protein>
<dbReference type="HOGENOM" id="CLU_2955687_0_0_14"/>
<reference evidence="2 3" key="1">
    <citation type="journal article" date="2011" name="J. Bacteriol.">
        <title>Complete genome sequences of two hemotropic Mycoplasmas, Mycoplasma haemofelis strain Ohio2 and Mycoplasma suis strain Illinois.</title>
        <authorList>
            <person name="Messick J.B."/>
            <person name="Santos A.P."/>
            <person name="Guimaraes A.M."/>
        </authorList>
    </citation>
    <scope>NUCLEOTIDE SEQUENCE [LARGE SCALE GENOMIC DNA]</scope>
    <source>
        <strain evidence="2 3">Illinois</strain>
    </source>
</reference>
<dbReference type="EMBL" id="CP002525">
    <property type="protein sequence ID" value="ADX98271.1"/>
    <property type="molecule type" value="Genomic_DNA"/>
</dbReference>
<evidence type="ECO:0000256" key="1">
    <source>
        <dbReference type="SAM" id="Phobius"/>
    </source>
</evidence>
<dbReference type="Proteomes" id="UP000007484">
    <property type="component" value="Chromosome"/>
</dbReference>
<organism evidence="2 3">
    <name type="scientific">Mycoplasma suis (strain Illinois)</name>
    <dbReference type="NCBI Taxonomy" id="768700"/>
    <lineage>
        <taxon>Bacteria</taxon>
        <taxon>Bacillati</taxon>
        <taxon>Mycoplasmatota</taxon>
        <taxon>Mollicutes</taxon>
        <taxon>Mycoplasmataceae</taxon>
        <taxon>Mycoplasma</taxon>
    </lineage>
</organism>
<accession>F0QS01</accession>
<keyword evidence="1" id="KW-1133">Transmembrane helix</keyword>
<keyword evidence="3" id="KW-1185">Reference proteome</keyword>
<feature type="transmembrane region" description="Helical" evidence="1">
    <location>
        <begin position="15"/>
        <end position="35"/>
    </location>
</feature>
<dbReference type="AlphaFoldDB" id="F0QS01"/>
<sequence>MFKLFFSFSWFKFSSLSFCSVFILLVCSSICFTWLSKSFFKLLLSSSKFKLLCPPRGQK</sequence>
<evidence type="ECO:0000313" key="3">
    <source>
        <dbReference type="Proteomes" id="UP000007484"/>
    </source>
</evidence>
<keyword evidence="1" id="KW-0812">Transmembrane</keyword>
<evidence type="ECO:0000313" key="2">
    <source>
        <dbReference type="EMBL" id="ADX98271.1"/>
    </source>
</evidence>
<proteinExistence type="predicted"/>
<keyword evidence="1" id="KW-0472">Membrane</keyword>
<gene>
    <name evidence="2" type="ordered locus">MSU_0746</name>
</gene>
<name>F0QS01_MYCSL</name>
<dbReference type="KEGG" id="mss:MSU_0746"/>